<dbReference type="InterPro" id="IPR005202">
    <property type="entry name" value="TF_GRAS"/>
</dbReference>
<feature type="region of interest" description="Leucine repeat II (LRII)" evidence="3">
    <location>
        <begin position="401"/>
        <end position="433"/>
    </location>
</feature>
<comment type="caution">
    <text evidence="3">Lacks conserved residue(s) required for the propagation of feature annotation.</text>
</comment>
<comment type="similarity">
    <text evidence="3">Belongs to the GRAS family.</text>
</comment>
<accession>A0ABC9GLC3</accession>
<feature type="region of interest" description="SAW" evidence="3">
    <location>
        <begin position="540"/>
        <end position="615"/>
    </location>
</feature>
<feature type="region of interest" description="Leucine repeat I (LRI)" evidence="3">
    <location>
        <begin position="241"/>
        <end position="301"/>
    </location>
</feature>
<reference evidence="5 6" key="1">
    <citation type="submission" date="2024-10" db="EMBL/GenBank/DDBJ databases">
        <authorList>
            <person name="Ryan C."/>
        </authorList>
    </citation>
    <scope>NUCLEOTIDE SEQUENCE [LARGE SCALE GENOMIC DNA]</scope>
</reference>
<proteinExistence type="inferred from homology"/>
<sequence>MATTPEEFFVKDLIEQSPKSPAVLLGVFSPKPDGRSEDCHHIPSDMMLPYISRMLMEDDIDDKPYDHPALLQVQKPFAQILSSPSSYCNNGDTEGAKDLLQDGSADERTLPLALSSKGTYAAGAFLKGMEEANMFLRRANGFRRDQLANQMVRESSNHSGAKKRYGSYDHIEEEVIRRTRKPMMIIKEPKDTCAHEMLDNMILRGSETCIIRCMEKLRIDMSIEAEKSIRKGSRKAAANVVDIRTMLILCAQAVAANDHMRARELLNQIKQHASETGDVTQRLAQCFSKGLEARLLGMGSQVWQLLRADHLSSIDFLKAHNLYMAACSFNKVVLLFCTMTILRAVSGKRRLHIVDYGMRYGFHWADMLRLLASREGGPPKVKITAIGYPDLRPCPIEQIEDTGRRLSKCAHELGVPFNFYAIRKKWEEVSVEDLNTDAEEVLVVNDYLNFNTLMDESIFFDDPSPKDMVLHNIRKMRPNVFIQSIVNGSYGSSYLSRFRETLFYYTAIFDMFDATIPRDSKLRVLLEQDLFGRFAVNVIACEGAEMMERPEKYKQWHARNQRAGLRQLPLELSIVNVLKDKVMRCHHKDFLICEDGQWLLQGWMGRVLFAQSTWVAEDVS</sequence>
<dbReference type="AlphaFoldDB" id="A0ABC9GLC3"/>
<evidence type="ECO:0000313" key="5">
    <source>
        <dbReference type="EMBL" id="CAL5096962.1"/>
    </source>
</evidence>
<keyword evidence="1" id="KW-0805">Transcription regulation</keyword>
<evidence type="ECO:0000313" key="6">
    <source>
        <dbReference type="Proteomes" id="UP001497457"/>
    </source>
</evidence>
<evidence type="ECO:0000256" key="3">
    <source>
        <dbReference type="PROSITE-ProRule" id="PRU01191"/>
    </source>
</evidence>
<dbReference type="PROSITE" id="PS50985">
    <property type="entry name" value="GRAS"/>
    <property type="match status" value="1"/>
</dbReference>
<evidence type="ECO:0008006" key="7">
    <source>
        <dbReference type="Google" id="ProtNLM"/>
    </source>
</evidence>
<organism evidence="5 6">
    <name type="scientific">Urochloa decumbens</name>
    <dbReference type="NCBI Taxonomy" id="240449"/>
    <lineage>
        <taxon>Eukaryota</taxon>
        <taxon>Viridiplantae</taxon>
        <taxon>Streptophyta</taxon>
        <taxon>Embryophyta</taxon>
        <taxon>Tracheophyta</taxon>
        <taxon>Spermatophyta</taxon>
        <taxon>Magnoliopsida</taxon>
        <taxon>Liliopsida</taxon>
        <taxon>Poales</taxon>
        <taxon>Poaceae</taxon>
        <taxon>PACMAD clade</taxon>
        <taxon>Panicoideae</taxon>
        <taxon>Panicodae</taxon>
        <taxon>Paniceae</taxon>
        <taxon>Melinidinae</taxon>
        <taxon>Urochloa</taxon>
    </lineage>
</organism>
<evidence type="ECO:0000256" key="1">
    <source>
        <dbReference type="ARBA" id="ARBA00023015"/>
    </source>
</evidence>
<keyword evidence="2" id="KW-0804">Transcription</keyword>
<dbReference type="EMBL" id="OZ075120">
    <property type="protein sequence ID" value="CAL4895605.1"/>
    <property type="molecule type" value="Genomic_DNA"/>
</dbReference>
<dbReference type="EMBL" id="OZ075119">
    <property type="protein sequence ID" value="CAL5096962.1"/>
    <property type="molecule type" value="Genomic_DNA"/>
</dbReference>
<evidence type="ECO:0000256" key="2">
    <source>
        <dbReference type="ARBA" id="ARBA00023163"/>
    </source>
</evidence>
<feature type="region of interest" description="VHIID" evidence="3">
    <location>
        <begin position="320"/>
        <end position="385"/>
    </location>
</feature>
<dbReference type="PANTHER" id="PTHR31636">
    <property type="entry name" value="OSJNBA0084A10.13 PROTEIN-RELATED"/>
    <property type="match status" value="1"/>
</dbReference>
<keyword evidence="6" id="KW-1185">Reference proteome</keyword>
<evidence type="ECO:0000313" key="4">
    <source>
        <dbReference type="EMBL" id="CAL4895605.1"/>
    </source>
</evidence>
<feature type="short sequence motif" description="VHIID" evidence="3">
    <location>
        <begin position="351"/>
        <end position="355"/>
    </location>
</feature>
<gene>
    <name evidence="5" type="ORF">URODEC1_LOCUS117378</name>
    <name evidence="4" type="ORF">URODEC1_LOCUS6141</name>
</gene>
<dbReference type="Proteomes" id="UP001497457">
    <property type="component" value="Chromosome 10rd"/>
</dbReference>
<dbReference type="Proteomes" id="UP001497457">
    <property type="component" value="Chromosome 9rd"/>
</dbReference>
<protein>
    <recommendedName>
        <fullName evidence="7">Scarecrow-like protein 9</fullName>
    </recommendedName>
</protein>
<name>A0ABC9GLC3_9POAL</name>
<dbReference type="Pfam" id="PF03514">
    <property type="entry name" value="GRAS"/>
    <property type="match status" value="1"/>
</dbReference>